<reference evidence="1" key="1">
    <citation type="submission" date="2022-01" db="EMBL/GenBank/DDBJ databases">
        <title>Comparative genomics reveals a dynamic genome evolution in the ectomycorrhizal milk-cap (Lactarius) mushrooms.</title>
        <authorList>
            <consortium name="DOE Joint Genome Institute"/>
            <person name="Lebreton A."/>
            <person name="Tang N."/>
            <person name="Kuo A."/>
            <person name="LaButti K."/>
            <person name="Drula E."/>
            <person name="Barry K."/>
            <person name="Clum A."/>
            <person name="Lipzen A."/>
            <person name="Mousain D."/>
            <person name="Ng V."/>
            <person name="Wang R."/>
            <person name="Wang X."/>
            <person name="Dai Y."/>
            <person name="Henrissat B."/>
            <person name="Grigoriev I.V."/>
            <person name="Guerin-Laguette A."/>
            <person name="Yu F."/>
            <person name="Martin F.M."/>
        </authorList>
    </citation>
    <scope>NUCLEOTIDE SEQUENCE</scope>
    <source>
        <strain evidence="1">QP</strain>
    </source>
</reference>
<comment type="caution">
    <text evidence="1">The sequence shown here is derived from an EMBL/GenBank/DDBJ whole genome shotgun (WGS) entry which is preliminary data.</text>
</comment>
<protein>
    <recommendedName>
        <fullName evidence="3">Peptidase S1 domain-containing protein</fullName>
    </recommendedName>
</protein>
<name>A0AAD4LBS8_9AGAM</name>
<gene>
    <name evidence="1" type="ORF">EDB92DRAFT_1948708</name>
</gene>
<organism evidence="1 2">
    <name type="scientific">Lactarius akahatsu</name>
    <dbReference type="NCBI Taxonomy" id="416441"/>
    <lineage>
        <taxon>Eukaryota</taxon>
        <taxon>Fungi</taxon>
        <taxon>Dikarya</taxon>
        <taxon>Basidiomycota</taxon>
        <taxon>Agaricomycotina</taxon>
        <taxon>Agaricomycetes</taxon>
        <taxon>Russulales</taxon>
        <taxon>Russulaceae</taxon>
        <taxon>Lactarius</taxon>
    </lineage>
</organism>
<dbReference type="AlphaFoldDB" id="A0AAD4LBS8"/>
<evidence type="ECO:0008006" key="3">
    <source>
        <dbReference type="Google" id="ProtNLM"/>
    </source>
</evidence>
<dbReference type="Proteomes" id="UP001201163">
    <property type="component" value="Unassembled WGS sequence"/>
</dbReference>
<dbReference type="InterPro" id="IPR009003">
    <property type="entry name" value="Peptidase_S1_PA"/>
</dbReference>
<proteinExistence type="predicted"/>
<dbReference type="SUPFAM" id="SSF50494">
    <property type="entry name" value="Trypsin-like serine proteases"/>
    <property type="match status" value="1"/>
</dbReference>
<dbReference type="EMBL" id="JAKELL010000049">
    <property type="protein sequence ID" value="KAH8987174.1"/>
    <property type="molecule type" value="Genomic_DNA"/>
</dbReference>
<evidence type="ECO:0000313" key="2">
    <source>
        <dbReference type="Proteomes" id="UP001201163"/>
    </source>
</evidence>
<evidence type="ECO:0000313" key="1">
    <source>
        <dbReference type="EMBL" id="KAH8987174.1"/>
    </source>
</evidence>
<sequence length="252" mass="27382">MTQGLSLNHLYFTNIIGITSEASQCIGLDLSRSHHQASPAPSVSPHYTQDVAVVKIDASKIDPSSFPGNAIDLVSTKFPFEVLTSLMCPNPRNTHNFSYPLDRLLRLRGTITDDEMRRPTTYDWNNNPCIIVLKRGKTSGLTVGCANNVFSYTRKYLGDNNIGISKEWAILPFDAWTGGSHDFSAKDFSAKGDSGSVVVDGAGRIGGLITCGGGKTDFIDITYVTPIGLILKTIRNNKSLARSYPKSGPSTY</sequence>
<accession>A0AAD4LBS8</accession>
<keyword evidence="2" id="KW-1185">Reference proteome</keyword>